<organism evidence="1 2">
    <name type="scientific">Orchesella dallaii</name>
    <dbReference type="NCBI Taxonomy" id="48710"/>
    <lineage>
        <taxon>Eukaryota</taxon>
        <taxon>Metazoa</taxon>
        <taxon>Ecdysozoa</taxon>
        <taxon>Arthropoda</taxon>
        <taxon>Hexapoda</taxon>
        <taxon>Collembola</taxon>
        <taxon>Entomobryomorpha</taxon>
        <taxon>Entomobryoidea</taxon>
        <taxon>Orchesellidae</taxon>
        <taxon>Orchesellinae</taxon>
        <taxon>Orchesella</taxon>
    </lineage>
</organism>
<dbReference type="Proteomes" id="UP001642540">
    <property type="component" value="Unassembled WGS sequence"/>
</dbReference>
<protein>
    <submittedName>
        <fullName evidence="1">Uncharacterized protein</fullName>
    </submittedName>
</protein>
<proteinExistence type="predicted"/>
<reference evidence="1 2" key="1">
    <citation type="submission" date="2024-08" db="EMBL/GenBank/DDBJ databases">
        <authorList>
            <person name="Cucini C."/>
            <person name="Frati F."/>
        </authorList>
    </citation>
    <scope>NUCLEOTIDE SEQUENCE [LARGE SCALE GENOMIC DNA]</scope>
</reference>
<accession>A0ABP1QH97</accession>
<keyword evidence="2" id="KW-1185">Reference proteome</keyword>
<evidence type="ECO:0000313" key="2">
    <source>
        <dbReference type="Proteomes" id="UP001642540"/>
    </source>
</evidence>
<evidence type="ECO:0000313" key="1">
    <source>
        <dbReference type="EMBL" id="CAL8099711.1"/>
    </source>
</evidence>
<dbReference type="EMBL" id="CAXLJM020000032">
    <property type="protein sequence ID" value="CAL8099711.1"/>
    <property type="molecule type" value="Genomic_DNA"/>
</dbReference>
<gene>
    <name evidence="1" type="ORF">ODALV1_LOCUS10320</name>
</gene>
<name>A0ABP1QH97_9HEXA</name>
<comment type="caution">
    <text evidence="1">The sequence shown here is derived from an EMBL/GenBank/DDBJ whole genome shotgun (WGS) entry which is preliminary data.</text>
</comment>
<sequence length="115" mass="13033">MNYAKAPIHQPHPHPAVASFLKTRERGTPDLTNKIFYPDFKICSPSGKPAWLVFSTLTKSLNISCFAYTCPTSDQFPLIFFSYFLSTPILSIQQPLVVLPFLNGYVYSIRPYIKA</sequence>